<evidence type="ECO:0000313" key="3">
    <source>
        <dbReference type="Proteomes" id="UP000265366"/>
    </source>
</evidence>
<comment type="caution">
    <text evidence="2">The sequence shown here is derived from an EMBL/GenBank/DDBJ whole genome shotgun (WGS) entry which is preliminary data.</text>
</comment>
<protein>
    <submittedName>
        <fullName evidence="2">Uncharacterized protein</fullName>
    </submittedName>
</protein>
<feature type="transmembrane region" description="Helical" evidence="1">
    <location>
        <begin position="6"/>
        <end position="33"/>
    </location>
</feature>
<keyword evidence="3" id="KW-1185">Reference proteome</keyword>
<keyword evidence="1" id="KW-0812">Transmembrane</keyword>
<dbReference type="AlphaFoldDB" id="A0A3A1PEM6"/>
<keyword evidence="1" id="KW-0472">Membrane</keyword>
<organism evidence="2 3">
    <name type="scientific">Aurantiacibacter xanthus</name>
    <dbReference type="NCBI Taxonomy" id="1784712"/>
    <lineage>
        <taxon>Bacteria</taxon>
        <taxon>Pseudomonadati</taxon>
        <taxon>Pseudomonadota</taxon>
        <taxon>Alphaproteobacteria</taxon>
        <taxon>Sphingomonadales</taxon>
        <taxon>Erythrobacteraceae</taxon>
        <taxon>Aurantiacibacter</taxon>
    </lineage>
</organism>
<dbReference type="Proteomes" id="UP000265366">
    <property type="component" value="Unassembled WGS sequence"/>
</dbReference>
<sequence length="76" mass="8330">MKEPDFLLFASDATLIGLAGLAMLVLSFIAFMGERRRRNRRDIDAVGVLPWRDIAALTSLLGLLLMALAISGWLKG</sequence>
<dbReference type="OrthoDB" id="7585827at2"/>
<accession>A0A3A1PEM6</accession>
<keyword evidence="1" id="KW-1133">Transmembrane helix</keyword>
<reference evidence="2 3" key="1">
    <citation type="submission" date="2018-08" db="EMBL/GenBank/DDBJ databases">
        <title>Erythrobacter zhengii sp.nov., a bacterium isolated from deep-sea sediment.</title>
        <authorList>
            <person name="Fang C."/>
            <person name="Wu Y.-H."/>
            <person name="Sun C."/>
            <person name="Wang H."/>
            <person name="Cheng H."/>
            <person name="Meng F.-X."/>
            <person name="Wang C.-S."/>
            <person name="Xu X.-W."/>
        </authorList>
    </citation>
    <scope>NUCLEOTIDE SEQUENCE [LARGE SCALE GENOMIC DNA]</scope>
    <source>
        <strain evidence="2 3">CCTCC AB 2015396</strain>
    </source>
</reference>
<dbReference type="EMBL" id="QXFM01000020">
    <property type="protein sequence ID" value="RIV91501.1"/>
    <property type="molecule type" value="Genomic_DNA"/>
</dbReference>
<dbReference type="RefSeq" id="WP_119591636.1">
    <property type="nucleotide sequence ID" value="NZ_QXFM01000020.1"/>
</dbReference>
<evidence type="ECO:0000313" key="2">
    <source>
        <dbReference type="EMBL" id="RIV91501.1"/>
    </source>
</evidence>
<proteinExistence type="predicted"/>
<name>A0A3A1PEM6_9SPHN</name>
<gene>
    <name evidence="2" type="ORF">D2V17_02920</name>
</gene>
<evidence type="ECO:0000256" key="1">
    <source>
        <dbReference type="SAM" id="Phobius"/>
    </source>
</evidence>
<feature type="transmembrane region" description="Helical" evidence="1">
    <location>
        <begin position="54"/>
        <end position="74"/>
    </location>
</feature>